<dbReference type="InterPro" id="IPR038153">
    <property type="entry name" value="EvaA-like_sf"/>
</dbReference>
<dbReference type="GO" id="GO:0016829">
    <property type="term" value="F:lyase activity"/>
    <property type="evidence" value="ECO:0007669"/>
    <property type="project" value="InterPro"/>
</dbReference>
<keyword evidence="3" id="KW-1185">Reference proteome</keyword>
<dbReference type="InterPro" id="IPR005212">
    <property type="entry name" value="EvaA-like"/>
</dbReference>
<sequence>MNKDVGYNFLKSAITLSNPYMSLDDFMKWLEEKKASTHHNIQEIPFAELENWEFERETGNLVHSSGKFFSIEGIQIKTNWGNVKEWTQPIINQPEIGFLGIITKKIDGVLYFLMQAKIEPGNINTVQISPTLQATKSNYTQVHKGNPPLYLEYFIEKREDVNILLDQLQSEQGARFLRKRNRNIIIEVTSDIQVNEDFCWLTLGQIKELLKLDNVINMDTRTVISGISYGDLSTLKQFALTNSSTVEYDFLISELDTKNAMNTVEDIISWITRLKAFAELEVDKIPLKDLNEWTKDEFSIHHLQQKYFSVIGVRAEIGNREVASWTQPLVKSAQEGIIAFIIKKINGVYHFLVQAKMESGNFDIIELAPSVQCLTGNYRKGLNEYEVEFIDYVLEPEKNKAKVLYSSFQSEEGGRFFEEQNKNMIIEVGDDFSVDLPEKYNWMTLNQIKTFIKFNNYLNIQSRSLLSVVRFIN</sequence>
<name>A0A5C6RWP5_9FLAO</name>
<accession>A0A5C6RWP5</accession>
<dbReference type="Proteomes" id="UP000321721">
    <property type="component" value="Unassembled WGS sequence"/>
</dbReference>
<gene>
    <name evidence="2" type="ORF">FRY74_04395</name>
</gene>
<dbReference type="OrthoDB" id="9814961at2"/>
<feature type="domain" description="dTDP-4-dehydro-6-deoxy-alpha-D-glucopyranose 2,3-dehydratase" evidence="1">
    <location>
        <begin position="25"/>
        <end position="226"/>
    </location>
</feature>
<dbReference type="Pfam" id="PF03559">
    <property type="entry name" value="Hexose_dehydrat"/>
    <property type="match status" value="2"/>
</dbReference>
<feature type="domain" description="dTDP-4-dehydro-6-deoxy-alpha-D-glucopyranose 2,3-dehydratase" evidence="1">
    <location>
        <begin position="265"/>
        <end position="468"/>
    </location>
</feature>
<evidence type="ECO:0000259" key="1">
    <source>
        <dbReference type="Pfam" id="PF03559"/>
    </source>
</evidence>
<organism evidence="2 3">
    <name type="scientific">Vicingus serpentipes</name>
    <dbReference type="NCBI Taxonomy" id="1926625"/>
    <lineage>
        <taxon>Bacteria</taxon>
        <taxon>Pseudomonadati</taxon>
        <taxon>Bacteroidota</taxon>
        <taxon>Flavobacteriia</taxon>
        <taxon>Flavobacteriales</taxon>
        <taxon>Vicingaceae</taxon>
        <taxon>Vicingus</taxon>
    </lineage>
</organism>
<evidence type="ECO:0000313" key="2">
    <source>
        <dbReference type="EMBL" id="TXB65812.1"/>
    </source>
</evidence>
<dbReference type="AlphaFoldDB" id="A0A5C6RWP5"/>
<comment type="caution">
    <text evidence="2">The sequence shown here is derived from an EMBL/GenBank/DDBJ whole genome shotgun (WGS) entry which is preliminary data.</text>
</comment>
<dbReference type="RefSeq" id="WP_147099018.1">
    <property type="nucleotide sequence ID" value="NZ_VOOS01000002.1"/>
</dbReference>
<evidence type="ECO:0000313" key="3">
    <source>
        <dbReference type="Proteomes" id="UP000321721"/>
    </source>
</evidence>
<protein>
    <submittedName>
        <fullName evidence="2">NDP-hexose 2,3-dehydratase</fullName>
    </submittedName>
</protein>
<dbReference type="EMBL" id="VOOS01000002">
    <property type="protein sequence ID" value="TXB65812.1"/>
    <property type="molecule type" value="Genomic_DNA"/>
</dbReference>
<reference evidence="2 3" key="1">
    <citation type="submission" date="2019-08" db="EMBL/GenBank/DDBJ databases">
        <title>Genome of Vicingus serpentipes NCIMB 15042.</title>
        <authorList>
            <person name="Bowman J.P."/>
        </authorList>
    </citation>
    <scope>NUCLEOTIDE SEQUENCE [LARGE SCALE GENOMIC DNA]</scope>
    <source>
        <strain evidence="2 3">NCIMB 15042</strain>
    </source>
</reference>
<dbReference type="Gene3D" id="3.90.79.40">
    <property type="entry name" value="EvaA sugar 2,3-dehydratase subunit"/>
    <property type="match status" value="2"/>
</dbReference>
<proteinExistence type="predicted"/>